<dbReference type="EMBL" id="QXJM01000039">
    <property type="protein sequence ID" value="RIE03223.1"/>
    <property type="molecule type" value="Genomic_DNA"/>
</dbReference>
<sequence>MDEKIARFYQLKKQHKEIEQEMADLRGDILTLCSGLDVTERDAGDFRVKLIGQERREYDDQKLYNALPDASVWRLLSKADATKIAALIKLNVISEEVIRETYTIKKVTLLQVERK</sequence>
<gene>
    <name evidence="2" type="ORF">D3H35_20645</name>
</gene>
<dbReference type="Proteomes" id="UP000266340">
    <property type="component" value="Unassembled WGS sequence"/>
</dbReference>
<name>A0A398CKI2_9BACL</name>
<comment type="caution">
    <text evidence="2">The sequence shown here is derived from an EMBL/GenBank/DDBJ whole genome shotgun (WGS) entry which is preliminary data.</text>
</comment>
<evidence type="ECO:0000313" key="2">
    <source>
        <dbReference type="EMBL" id="RIE03223.1"/>
    </source>
</evidence>
<dbReference type="RefSeq" id="WP_119151253.1">
    <property type="nucleotide sequence ID" value="NZ_JBHSOV010000017.1"/>
</dbReference>
<organism evidence="2 3">
    <name type="scientific">Cohnella faecalis</name>
    <dbReference type="NCBI Taxonomy" id="2315694"/>
    <lineage>
        <taxon>Bacteria</taxon>
        <taxon>Bacillati</taxon>
        <taxon>Bacillota</taxon>
        <taxon>Bacilli</taxon>
        <taxon>Bacillales</taxon>
        <taxon>Paenibacillaceae</taxon>
        <taxon>Cohnella</taxon>
    </lineage>
</organism>
<accession>A0A398CKI2</accession>
<reference evidence="2 3" key="1">
    <citation type="submission" date="2018-09" db="EMBL/GenBank/DDBJ databases">
        <title>Cohnella cavernae sp. nov., isolated from a karst cave.</title>
        <authorList>
            <person name="Zhu H."/>
        </authorList>
    </citation>
    <scope>NUCLEOTIDE SEQUENCE [LARGE SCALE GENOMIC DNA]</scope>
    <source>
        <strain evidence="2 3">K2E09-144</strain>
    </source>
</reference>
<evidence type="ECO:0000256" key="1">
    <source>
        <dbReference type="SAM" id="Coils"/>
    </source>
</evidence>
<keyword evidence="1" id="KW-0175">Coiled coil</keyword>
<protein>
    <submittedName>
        <fullName evidence="2">Uncharacterized protein</fullName>
    </submittedName>
</protein>
<dbReference type="AlphaFoldDB" id="A0A398CKI2"/>
<dbReference type="OrthoDB" id="2678891at2"/>
<evidence type="ECO:0000313" key="3">
    <source>
        <dbReference type="Proteomes" id="UP000266340"/>
    </source>
</evidence>
<feature type="coiled-coil region" evidence="1">
    <location>
        <begin position="1"/>
        <end position="28"/>
    </location>
</feature>
<proteinExistence type="predicted"/>
<keyword evidence="3" id="KW-1185">Reference proteome</keyword>